<comment type="similarity">
    <text evidence="2">Belongs to the EamA transporter family.</text>
</comment>
<name>A0A1I2WPL9_9FIRM</name>
<feature type="transmembrane region" description="Helical" evidence="7">
    <location>
        <begin position="213"/>
        <end position="234"/>
    </location>
</feature>
<dbReference type="Pfam" id="PF00892">
    <property type="entry name" value="EamA"/>
    <property type="match status" value="2"/>
</dbReference>
<sequence>MGLSYVLILLAAAAWGSIGIPGEKLFAIGLEPKQVIWFRAAICFLAMSVICLIFDRSRLKIKLRDIPLFCLYGFISVTMFYYSYFYAIEKTGVAMAAILLYTAPAMVVVLSRFIFNEVINIKKIFCILLTISGCFLVVKGYDAANLKLNMSGILLGVTAGFCYAMYSIFGKKTSANYHAWTVIIYSQGFGLLFLSVLHFPAEVFIAHYENVVWYYLLYIGLVPTLLAYLCYIAALKHVETGLASIIATLEPVMAVFFAYVMLGQVLDPIQSAGAALVILAVLIVQLPGGVNFFRRGSLPEGFSENGKNID</sequence>
<comment type="subcellular location">
    <subcellularLocation>
        <location evidence="1">Cell membrane</location>
        <topology evidence="1">Multi-pass membrane protein</topology>
    </subcellularLocation>
</comment>
<keyword evidence="4 7" id="KW-0812">Transmembrane</keyword>
<dbReference type="InterPro" id="IPR050638">
    <property type="entry name" value="AA-Vitamin_Transporters"/>
</dbReference>
<feature type="transmembrane region" description="Helical" evidence="7">
    <location>
        <begin position="124"/>
        <end position="141"/>
    </location>
</feature>
<keyword evidence="6 7" id="KW-0472">Membrane</keyword>
<dbReference type="STRING" id="341036.SAMN05660649_03549"/>
<feature type="transmembrane region" description="Helical" evidence="7">
    <location>
        <begin position="182"/>
        <end position="201"/>
    </location>
</feature>
<feature type="transmembrane region" description="Helical" evidence="7">
    <location>
        <begin position="241"/>
        <end position="262"/>
    </location>
</feature>
<keyword evidence="10" id="KW-1185">Reference proteome</keyword>
<evidence type="ECO:0000313" key="10">
    <source>
        <dbReference type="Proteomes" id="UP000199337"/>
    </source>
</evidence>
<reference evidence="10" key="1">
    <citation type="submission" date="2016-10" db="EMBL/GenBank/DDBJ databases">
        <authorList>
            <person name="Varghese N."/>
            <person name="Submissions S."/>
        </authorList>
    </citation>
    <scope>NUCLEOTIDE SEQUENCE [LARGE SCALE GENOMIC DNA]</scope>
    <source>
        <strain evidence="10">DSM 17038</strain>
    </source>
</reference>
<evidence type="ECO:0000259" key="8">
    <source>
        <dbReference type="Pfam" id="PF00892"/>
    </source>
</evidence>
<dbReference type="InterPro" id="IPR000620">
    <property type="entry name" value="EamA_dom"/>
</dbReference>
<dbReference type="PANTHER" id="PTHR32322:SF18">
    <property type="entry name" value="S-ADENOSYLMETHIONINE_S-ADENOSYLHOMOCYSTEINE TRANSPORTER"/>
    <property type="match status" value="1"/>
</dbReference>
<dbReference type="GO" id="GO:0005886">
    <property type="term" value="C:plasma membrane"/>
    <property type="evidence" value="ECO:0007669"/>
    <property type="project" value="UniProtKB-SubCell"/>
</dbReference>
<evidence type="ECO:0000256" key="2">
    <source>
        <dbReference type="ARBA" id="ARBA00007362"/>
    </source>
</evidence>
<evidence type="ECO:0000256" key="4">
    <source>
        <dbReference type="ARBA" id="ARBA00022692"/>
    </source>
</evidence>
<dbReference type="Proteomes" id="UP000199337">
    <property type="component" value="Unassembled WGS sequence"/>
</dbReference>
<feature type="transmembrane region" description="Helical" evidence="7">
    <location>
        <begin position="274"/>
        <end position="293"/>
    </location>
</feature>
<dbReference type="PANTHER" id="PTHR32322">
    <property type="entry name" value="INNER MEMBRANE TRANSPORTER"/>
    <property type="match status" value="1"/>
</dbReference>
<accession>A0A1I2WPL9</accession>
<feature type="domain" description="EamA" evidence="8">
    <location>
        <begin position="150"/>
        <end position="284"/>
    </location>
</feature>
<keyword evidence="3" id="KW-1003">Cell membrane</keyword>
<evidence type="ECO:0000313" key="9">
    <source>
        <dbReference type="EMBL" id="SFH02637.1"/>
    </source>
</evidence>
<keyword evidence="5 7" id="KW-1133">Transmembrane helix</keyword>
<dbReference type="EMBL" id="FOOX01000014">
    <property type="protein sequence ID" value="SFH02637.1"/>
    <property type="molecule type" value="Genomic_DNA"/>
</dbReference>
<dbReference type="AlphaFoldDB" id="A0A1I2WPL9"/>
<feature type="domain" description="EamA" evidence="8">
    <location>
        <begin position="4"/>
        <end position="138"/>
    </location>
</feature>
<gene>
    <name evidence="9" type="ORF">SAMN05660649_03549</name>
</gene>
<feature type="transmembrane region" description="Helical" evidence="7">
    <location>
        <begin position="153"/>
        <end position="170"/>
    </location>
</feature>
<evidence type="ECO:0000256" key="6">
    <source>
        <dbReference type="ARBA" id="ARBA00023136"/>
    </source>
</evidence>
<evidence type="ECO:0000256" key="1">
    <source>
        <dbReference type="ARBA" id="ARBA00004651"/>
    </source>
</evidence>
<dbReference type="InterPro" id="IPR037185">
    <property type="entry name" value="EmrE-like"/>
</dbReference>
<evidence type="ECO:0000256" key="7">
    <source>
        <dbReference type="SAM" id="Phobius"/>
    </source>
</evidence>
<dbReference type="RefSeq" id="WP_131820782.1">
    <property type="nucleotide sequence ID" value="NZ_FOOX01000014.1"/>
</dbReference>
<organism evidence="9 10">
    <name type="scientific">Desulfotruncus arcticus DSM 17038</name>
    <dbReference type="NCBI Taxonomy" id="1121424"/>
    <lineage>
        <taxon>Bacteria</taxon>
        <taxon>Bacillati</taxon>
        <taxon>Bacillota</taxon>
        <taxon>Clostridia</taxon>
        <taxon>Eubacteriales</taxon>
        <taxon>Desulfallaceae</taxon>
        <taxon>Desulfotruncus</taxon>
    </lineage>
</organism>
<evidence type="ECO:0000256" key="3">
    <source>
        <dbReference type="ARBA" id="ARBA00022475"/>
    </source>
</evidence>
<proteinExistence type="inferred from homology"/>
<feature type="transmembrane region" description="Helical" evidence="7">
    <location>
        <begin position="93"/>
        <end position="115"/>
    </location>
</feature>
<feature type="transmembrane region" description="Helical" evidence="7">
    <location>
        <begin position="35"/>
        <end position="54"/>
    </location>
</feature>
<feature type="transmembrane region" description="Helical" evidence="7">
    <location>
        <begin position="66"/>
        <end position="87"/>
    </location>
</feature>
<evidence type="ECO:0000256" key="5">
    <source>
        <dbReference type="ARBA" id="ARBA00022989"/>
    </source>
</evidence>
<protein>
    <submittedName>
        <fullName evidence="9">Drug/metabolite transporter, DME family</fullName>
    </submittedName>
</protein>
<dbReference type="OrthoDB" id="9810818at2"/>
<dbReference type="Gene3D" id="1.10.3730.20">
    <property type="match status" value="1"/>
</dbReference>
<dbReference type="SUPFAM" id="SSF103481">
    <property type="entry name" value="Multidrug resistance efflux transporter EmrE"/>
    <property type="match status" value="2"/>
</dbReference>